<dbReference type="AlphaFoldDB" id="A0A975DG38"/>
<dbReference type="RefSeq" id="WP_208842553.1">
    <property type="nucleotide sequence ID" value="NZ_CP072133.1"/>
</dbReference>
<reference evidence="1" key="1">
    <citation type="submission" date="2021-03" db="EMBL/GenBank/DDBJ databases">
        <title>Complete Genome of Pseudoalteromonas xiamenensis STKMTI.2, a new potential marine bacterium producing anti-Vibrio compounds.</title>
        <authorList>
            <person name="Handayani D.P."/>
            <person name="Isnansetyo A."/>
            <person name="Istiqomah I."/>
            <person name="Jumina J."/>
        </authorList>
    </citation>
    <scope>NUCLEOTIDE SEQUENCE</scope>
    <source>
        <strain evidence="1">STKMTI.2</strain>
    </source>
</reference>
<dbReference type="EMBL" id="CP072133">
    <property type="protein sequence ID" value="QTH70924.1"/>
    <property type="molecule type" value="Genomic_DNA"/>
</dbReference>
<name>A0A975DG38_9GAMM</name>
<evidence type="ECO:0000313" key="2">
    <source>
        <dbReference type="Proteomes" id="UP000664904"/>
    </source>
</evidence>
<accession>A0A975DG38</accession>
<proteinExistence type="predicted"/>
<evidence type="ECO:0000313" key="1">
    <source>
        <dbReference type="EMBL" id="QTH70924.1"/>
    </source>
</evidence>
<keyword evidence="2" id="KW-1185">Reference proteome</keyword>
<sequence>MQTTLTTIKEIRHSLKRWGTFWKLRECGKGFNKQNMSFVQSPKQSSHNASDSIYEPEFIATITAQIQRLEPKCIQALRAKYVAALPYALAINQYGFENKKSADYWLHKAERTLMTQLS</sequence>
<dbReference type="Proteomes" id="UP000664904">
    <property type="component" value="Chromosome"/>
</dbReference>
<dbReference type="KEGG" id="pxi:J5O05_13710"/>
<gene>
    <name evidence="1" type="ORF">J5O05_13710</name>
</gene>
<protein>
    <submittedName>
        <fullName evidence="1">Uncharacterized protein</fullName>
    </submittedName>
</protein>
<organism evidence="1 2">
    <name type="scientific">Pseudoalteromonas xiamenensis</name>
    <dbReference type="NCBI Taxonomy" id="882626"/>
    <lineage>
        <taxon>Bacteria</taxon>
        <taxon>Pseudomonadati</taxon>
        <taxon>Pseudomonadota</taxon>
        <taxon>Gammaproteobacteria</taxon>
        <taxon>Alteromonadales</taxon>
        <taxon>Pseudoalteromonadaceae</taxon>
        <taxon>Pseudoalteromonas</taxon>
    </lineage>
</organism>